<dbReference type="PROSITE" id="PS50893">
    <property type="entry name" value="ABC_TRANSPORTER_2"/>
    <property type="match status" value="1"/>
</dbReference>
<proteinExistence type="predicted"/>
<dbReference type="InterPro" id="IPR017871">
    <property type="entry name" value="ABC_transporter-like_CS"/>
</dbReference>
<dbReference type="RefSeq" id="WP_085096716.1">
    <property type="nucleotide sequence ID" value="NZ_AP022603.1"/>
</dbReference>
<dbReference type="GO" id="GO:0005524">
    <property type="term" value="F:ATP binding"/>
    <property type="evidence" value="ECO:0007669"/>
    <property type="project" value="UniProtKB-KW"/>
</dbReference>
<dbReference type="Pfam" id="PF00005">
    <property type="entry name" value="ABC_tran"/>
    <property type="match status" value="1"/>
</dbReference>
<comment type="caution">
    <text evidence="4">The sequence shown here is derived from an EMBL/GenBank/DDBJ whole genome shotgun (WGS) entry which is preliminary data.</text>
</comment>
<evidence type="ECO:0000313" key="4">
    <source>
        <dbReference type="EMBL" id="ORV02061.1"/>
    </source>
</evidence>
<gene>
    <name evidence="4" type="ORF">AWC04_12595</name>
</gene>
<sequence length="269" mass="28755">MSRFSHPRDDQDTAGAPALEFHDVSVVRGGRLIWSEGTFTVPAGGITAVIGSNGSGKTTLLQVVLGLLPAASGTVRVLGRAPGTARVQNEIGYVPQHYAAEAGNAIRARDAVLLGLVGNRWGFGFPTAAQRDRVDRVLEAVGAADLAGSRLSQLSGGQRQRVAIAEALVSRPRLLVLDEPLAAIDLRNQREIIALLDRVREEFAVTVLVVAHDLNPLLGVLDSAIYLLDGHAHFAALDQVVDEELLSHLYGTSVQVVHTPQGELYMRSR</sequence>
<organism evidence="4 5">
    <name type="scientific">Mycolicibacterium fallax</name>
    <name type="common">Mycobacterium fallax</name>
    <dbReference type="NCBI Taxonomy" id="1793"/>
    <lineage>
        <taxon>Bacteria</taxon>
        <taxon>Bacillati</taxon>
        <taxon>Actinomycetota</taxon>
        <taxon>Actinomycetes</taxon>
        <taxon>Mycobacteriales</taxon>
        <taxon>Mycobacteriaceae</taxon>
        <taxon>Mycolicibacterium</taxon>
    </lineage>
</organism>
<evidence type="ECO:0000313" key="5">
    <source>
        <dbReference type="Proteomes" id="UP000193484"/>
    </source>
</evidence>
<dbReference type="CDD" id="cd03235">
    <property type="entry name" value="ABC_Metallic_Cations"/>
    <property type="match status" value="1"/>
</dbReference>
<dbReference type="SUPFAM" id="SSF52540">
    <property type="entry name" value="P-loop containing nucleoside triphosphate hydrolases"/>
    <property type="match status" value="1"/>
</dbReference>
<dbReference type="InterPro" id="IPR050153">
    <property type="entry name" value="Metal_Ion_Import_ABC"/>
</dbReference>
<dbReference type="AlphaFoldDB" id="A0A1X1R9X8"/>
<dbReference type="SMART" id="SM00382">
    <property type="entry name" value="AAA"/>
    <property type="match status" value="1"/>
</dbReference>
<reference evidence="4 5" key="1">
    <citation type="submission" date="2016-01" db="EMBL/GenBank/DDBJ databases">
        <title>The new phylogeny of the genus Mycobacterium.</title>
        <authorList>
            <person name="Tarcisio F."/>
            <person name="Conor M."/>
            <person name="Antonella G."/>
            <person name="Elisabetta G."/>
            <person name="Giulia F.S."/>
            <person name="Sara T."/>
            <person name="Anna F."/>
            <person name="Clotilde B."/>
            <person name="Roberto B."/>
            <person name="Veronica D.S."/>
            <person name="Fabio R."/>
            <person name="Monica P."/>
            <person name="Olivier J."/>
            <person name="Enrico T."/>
            <person name="Nicola S."/>
        </authorList>
    </citation>
    <scope>NUCLEOTIDE SEQUENCE [LARGE SCALE GENOMIC DNA]</scope>
    <source>
        <strain evidence="4 5">DSM 44179</strain>
    </source>
</reference>
<dbReference type="STRING" id="1793.AWC04_12595"/>
<dbReference type="Proteomes" id="UP000193484">
    <property type="component" value="Unassembled WGS sequence"/>
</dbReference>
<evidence type="ECO:0000256" key="3">
    <source>
        <dbReference type="ARBA" id="ARBA00022840"/>
    </source>
</evidence>
<keyword evidence="2" id="KW-0547">Nucleotide-binding</keyword>
<keyword evidence="1" id="KW-0813">Transport</keyword>
<dbReference type="EMBL" id="LQOJ01000042">
    <property type="protein sequence ID" value="ORV02061.1"/>
    <property type="molecule type" value="Genomic_DNA"/>
</dbReference>
<dbReference type="OrthoDB" id="3282096at2"/>
<keyword evidence="5" id="KW-1185">Reference proteome</keyword>
<protein>
    <submittedName>
        <fullName evidence="4">ABC transporter</fullName>
    </submittedName>
</protein>
<accession>A0A1X1R9X8</accession>
<name>A0A1X1R9X8_MYCFA</name>
<evidence type="ECO:0000256" key="1">
    <source>
        <dbReference type="ARBA" id="ARBA00022448"/>
    </source>
</evidence>
<dbReference type="InterPro" id="IPR003439">
    <property type="entry name" value="ABC_transporter-like_ATP-bd"/>
</dbReference>
<dbReference type="PROSITE" id="PS00211">
    <property type="entry name" value="ABC_TRANSPORTER_1"/>
    <property type="match status" value="1"/>
</dbReference>
<dbReference type="InterPro" id="IPR003593">
    <property type="entry name" value="AAA+_ATPase"/>
</dbReference>
<dbReference type="GO" id="GO:0016887">
    <property type="term" value="F:ATP hydrolysis activity"/>
    <property type="evidence" value="ECO:0007669"/>
    <property type="project" value="InterPro"/>
</dbReference>
<keyword evidence="3" id="KW-0067">ATP-binding</keyword>
<dbReference type="InterPro" id="IPR027417">
    <property type="entry name" value="P-loop_NTPase"/>
</dbReference>
<evidence type="ECO:0000256" key="2">
    <source>
        <dbReference type="ARBA" id="ARBA00022741"/>
    </source>
</evidence>
<dbReference type="PANTHER" id="PTHR42734">
    <property type="entry name" value="METAL TRANSPORT SYSTEM ATP-BINDING PROTEIN TM_0124-RELATED"/>
    <property type="match status" value="1"/>
</dbReference>
<dbReference type="Gene3D" id="3.40.50.300">
    <property type="entry name" value="P-loop containing nucleotide triphosphate hydrolases"/>
    <property type="match status" value="1"/>
</dbReference>